<dbReference type="InterPro" id="IPR036852">
    <property type="entry name" value="Peptidase_S8/S53_dom_sf"/>
</dbReference>
<evidence type="ECO:0000256" key="10">
    <source>
        <dbReference type="PROSITE-ProRule" id="PRU01240"/>
    </source>
</evidence>
<dbReference type="PANTHER" id="PTHR43806">
    <property type="entry name" value="PEPTIDASE S8"/>
    <property type="match status" value="1"/>
</dbReference>
<feature type="transmembrane region" description="Helical" evidence="12">
    <location>
        <begin position="359"/>
        <end position="379"/>
    </location>
</feature>
<evidence type="ECO:0000256" key="8">
    <source>
        <dbReference type="ARBA" id="ARBA00022989"/>
    </source>
</evidence>
<feature type="active site" description="Charge relay system" evidence="10">
    <location>
        <position position="98"/>
    </location>
</feature>
<evidence type="ECO:0000256" key="4">
    <source>
        <dbReference type="ARBA" id="ARBA00022670"/>
    </source>
</evidence>
<comment type="caution">
    <text evidence="14">The sequence shown here is derived from an EMBL/GenBank/DDBJ whole genome shotgun (WGS) entry which is preliminary data.</text>
</comment>
<evidence type="ECO:0000256" key="1">
    <source>
        <dbReference type="ARBA" id="ARBA00004162"/>
    </source>
</evidence>
<proteinExistence type="inferred from homology"/>
<keyword evidence="9 12" id="KW-0472">Membrane</keyword>
<feature type="active site" description="Charge relay system" evidence="10">
    <location>
        <position position="265"/>
    </location>
</feature>
<dbReference type="PANTHER" id="PTHR43806:SF11">
    <property type="entry name" value="CEREVISIN-RELATED"/>
    <property type="match status" value="1"/>
</dbReference>
<dbReference type="InterPro" id="IPR023827">
    <property type="entry name" value="Peptidase_S8_Asp-AS"/>
</dbReference>
<keyword evidence="4 10" id="KW-0645">Protease</keyword>
<evidence type="ECO:0000256" key="12">
    <source>
        <dbReference type="SAM" id="Phobius"/>
    </source>
</evidence>
<dbReference type="InterPro" id="IPR000209">
    <property type="entry name" value="Peptidase_S8/S53_dom"/>
</dbReference>
<dbReference type="PRINTS" id="PR00723">
    <property type="entry name" value="SUBTILISIN"/>
</dbReference>
<evidence type="ECO:0000256" key="7">
    <source>
        <dbReference type="ARBA" id="ARBA00022825"/>
    </source>
</evidence>
<evidence type="ECO:0000256" key="3">
    <source>
        <dbReference type="ARBA" id="ARBA00022475"/>
    </source>
</evidence>
<name>A0ABW3YDW6_9ACTN</name>
<dbReference type="PROSITE" id="PS51892">
    <property type="entry name" value="SUBTILASE"/>
    <property type="match status" value="1"/>
</dbReference>
<dbReference type="SUPFAM" id="SSF52743">
    <property type="entry name" value="Subtilisin-like"/>
    <property type="match status" value="1"/>
</dbReference>
<organism evidence="14 15">
    <name type="scientific">Micromonospora sonneratiae</name>
    <dbReference type="NCBI Taxonomy" id="1184706"/>
    <lineage>
        <taxon>Bacteria</taxon>
        <taxon>Bacillati</taxon>
        <taxon>Actinomycetota</taxon>
        <taxon>Actinomycetes</taxon>
        <taxon>Micromonosporales</taxon>
        <taxon>Micromonosporaceae</taxon>
        <taxon>Micromonospora</taxon>
    </lineage>
</organism>
<dbReference type="InterPro" id="IPR050131">
    <property type="entry name" value="Peptidase_S8_subtilisin-like"/>
</dbReference>
<comment type="similarity">
    <text evidence="2 10">Belongs to the peptidase S8 family.</text>
</comment>
<evidence type="ECO:0000256" key="2">
    <source>
        <dbReference type="ARBA" id="ARBA00011073"/>
    </source>
</evidence>
<evidence type="ECO:0000313" key="15">
    <source>
        <dbReference type="Proteomes" id="UP001597260"/>
    </source>
</evidence>
<dbReference type="PROSITE" id="PS00137">
    <property type="entry name" value="SUBTILASE_HIS"/>
    <property type="match status" value="1"/>
</dbReference>
<feature type="compositionally biased region" description="Polar residues" evidence="11">
    <location>
        <begin position="393"/>
        <end position="403"/>
    </location>
</feature>
<keyword evidence="7 10" id="KW-0720">Serine protease</keyword>
<dbReference type="GO" id="GO:0006508">
    <property type="term" value="P:proteolysis"/>
    <property type="evidence" value="ECO:0007669"/>
    <property type="project" value="UniProtKB-KW"/>
</dbReference>
<keyword evidence="6 10" id="KW-0378">Hydrolase</keyword>
<evidence type="ECO:0000256" key="6">
    <source>
        <dbReference type="ARBA" id="ARBA00022801"/>
    </source>
</evidence>
<accession>A0ABW3YDW6</accession>
<comment type="subcellular location">
    <subcellularLocation>
        <location evidence="1">Cell membrane</location>
        <topology evidence="1">Single-pass membrane protein</topology>
    </subcellularLocation>
</comment>
<sequence>MSALGVMTTVAGSGSAPAVAAADCSGPAEPGSVVAEAPPEQATLGFKRVWPTTMGRGVTVAVIDTGVDGSHPQLRGAVGQGWDFVDSAPSGGTDCVSHGTAVASLIAARPVPGIGFVGVAPEASILPVRVVERTDSGLGEPAVLARAIRWAVDHGARVVNISLVTAEDTADLRAAVRYANEHDVLLVAAAGTRPSNTELPDPADGTDPPYYPAAYPGVLGVGAVDGAGARLASSPVASYVDIAAPGGPVLAATRVRGHGAWSGTSFATGLVSGVAALVRAAEPKLTAAEVERRLLATANRVAGGPGTAGYTHGMVDPYRAVTEKVVAGGVQVLPEMPPRTTDPALVRAEVRHRSMVRTATTIGIGAVIVVVILALTVVVNRRRATGAVRPAAATSSAGPTQSPDLPPLEESYFAVPKLTGR</sequence>
<dbReference type="PROSITE" id="PS00136">
    <property type="entry name" value="SUBTILASE_ASP"/>
    <property type="match status" value="1"/>
</dbReference>
<feature type="domain" description="Peptidase S8/S53" evidence="13">
    <location>
        <begin position="55"/>
        <end position="301"/>
    </location>
</feature>
<evidence type="ECO:0000256" key="9">
    <source>
        <dbReference type="ARBA" id="ARBA00023136"/>
    </source>
</evidence>
<keyword evidence="5 12" id="KW-0812">Transmembrane</keyword>
<dbReference type="Proteomes" id="UP001597260">
    <property type="component" value="Unassembled WGS sequence"/>
</dbReference>
<dbReference type="NCBIfam" id="TIGR03921">
    <property type="entry name" value="T7SS_mycosin"/>
    <property type="match status" value="1"/>
</dbReference>
<dbReference type="InterPro" id="IPR022398">
    <property type="entry name" value="Peptidase_S8_His-AS"/>
</dbReference>
<evidence type="ECO:0000313" key="14">
    <source>
        <dbReference type="EMBL" id="MFD1322339.1"/>
    </source>
</evidence>
<keyword evidence="8 12" id="KW-1133">Transmembrane helix</keyword>
<dbReference type="InterPro" id="IPR015500">
    <property type="entry name" value="Peptidase_S8_subtilisin-rel"/>
</dbReference>
<dbReference type="InterPro" id="IPR023834">
    <property type="entry name" value="T7SS_pept_S8A_mycosin"/>
</dbReference>
<keyword evidence="15" id="KW-1185">Reference proteome</keyword>
<dbReference type="GO" id="GO:0008233">
    <property type="term" value="F:peptidase activity"/>
    <property type="evidence" value="ECO:0007669"/>
    <property type="project" value="UniProtKB-KW"/>
</dbReference>
<evidence type="ECO:0000256" key="11">
    <source>
        <dbReference type="SAM" id="MobiDB-lite"/>
    </source>
</evidence>
<evidence type="ECO:0000259" key="13">
    <source>
        <dbReference type="Pfam" id="PF00082"/>
    </source>
</evidence>
<gene>
    <name evidence="14" type="primary">mycP</name>
    <name evidence="14" type="ORF">ACFQ4H_14675</name>
</gene>
<dbReference type="Pfam" id="PF00082">
    <property type="entry name" value="Peptidase_S8"/>
    <property type="match status" value="1"/>
</dbReference>
<evidence type="ECO:0000256" key="5">
    <source>
        <dbReference type="ARBA" id="ARBA00022692"/>
    </source>
</evidence>
<dbReference type="EMBL" id="JBHTMP010000019">
    <property type="protein sequence ID" value="MFD1322339.1"/>
    <property type="molecule type" value="Genomic_DNA"/>
</dbReference>
<reference evidence="15" key="1">
    <citation type="journal article" date="2019" name="Int. J. Syst. Evol. Microbiol.">
        <title>The Global Catalogue of Microorganisms (GCM) 10K type strain sequencing project: providing services to taxonomists for standard genome sequencing and annotation.</title>
        <authorList>
            <consortium name="The Broad Institute Genomics Platform"/>
            <consortium name="The Broad Institute Genome Sequencing Center for Infectious Disease"/>
            <person name="Wu L."/>
            <person name="Ma J."/>
        </authorList>
    </citation>
    <scope>NUCLEOTIDE SEQUENCE [LARGE SCALE GENOMIC DNA]</scope>
    <source>
        <strain evidence="15">JCM 31037</strain>
    </source>
</reference>
<feature type="region of interest" description="Disordered" evidence="11">
    <location>
        <begin position="386"/>
        <end position="410"/>
    </location>
</feature>
<protein>
    <submittedName>
        <fullName evidence="14">Type VII secretion-associated serine protease mycosin</fullName>
    </submittedName>
</protein>
<keyword evidence="3" id="KW-1003">Cell membrane</keyword>
<feature type="active site" description="Charge relay system" evidence="10">
    <location>
        <position position="64"/>
    </location>
</feature>
<dbReference type="Gene3D" id="3.40.50.200">
    <property type="entry name" value="Peptidase S8/S53 domain"/>
    <property type="match status" value="1"/>
</dbReference>